<dbReference type="EMBL" id="KZ820068">
    <property type="protein sequence ID" value="PWN49318.1"/>
    <property type="molecule type" value="Genomic_DNA"/>
</dbReference>
<gene>
    <name evidence="1" type="ORF">IE53DRAFT_151845</name>
</gene>
<protein>
    <submittedName>
        <fullName evidence="1">Osmotin, thaumatin-like protein</fullName>
    </submittedName>
</protein>
<keyword evidence="2" id="KW-1185">Reference proteome</keyword>
<evidence type="ECO:0000313" key="2">
    <source>
        <dbReference type="Proteomes" id="UP000245626"/>
    </source>
</evidence>
<dbReference type="Proteomes" id="UP000245626">
    <property type="component" value="Unassembled WGS sequence"/>
</dbReference>
<name>A0ACD0NU37_9BASI</name>
<accession>A0ACD0NU37</accession>
<reference evidence="1 2" key="1">
    <citation type="journal article" date="2018" name="Mol. Biol. Evol.">
        <title>Broad Genomic Sampling Reveals a Smut Pathogenic Ancestry of the Fungal Clade Ustilaginomycotina.</title>
        <authorList>
            <person name="Kijpornyongpan T."/>
            <person name="Mondo S.J."/>
            <person name="Barry K."/>
            <person name="Sandor L."/>
            <person name="Lee J."/>
            <person name="Lipzen A."/>
            <person name="Pangilinan J."/>
            <person name="LaButti K."/>
            <person name="Hainaut M."/>
            <person name="Henrissat B."/>
            <person name="Grigoriev I.V."/>
            <person name="Spatafora J.W."/>
            <person name="Aime M.C."/>
        </authorList>
    </citation>
    <scope>NUCLEOTIDE SEQUENCE [LARGE SCALE GENOMIC DNA]</scope>
    <source>
        <strain evidence="1 2">SA 807</strain>
    </source>
</reference>
<evidence type="ECO:0000313" key="1">
    <source>
        <dbReference type="EMBL" id="PWN49318.1"/>
    </source>
</evidence>
<sequence length="234" mass="24583">MIKLTTASIAAVAMAAVMPMVSANSQVVNNHCNIPVWVHDVLPNRIVRLDPGQSRGDFTANGPGVALNFFTGCDDDSAVNCRTGGLNSAAGQKPFMRAESAFNQNGIPLGYNISPLYGYNMPIKMSSPDTRALICNIQQACPVYGTDMSCYSPCCASADGCLGVENCPNDPALGPGNNHGAPGVHTDFYHSVCPNAYSFADDGSAAGHYIYSSGQSTDLTIDLCTSEPSSNWSL</sequence>
<proteinExistence type="predicted"/>
<organism evidence="1 2">
    <name type="scientific">Violaceomyces palustris</name>
    <dbReference type="NCBI Taxonomy" id="1673888"/>
    <lineage>
        <taxon>Eukaryota</taxon>
        <taxon>Fungi</taxon>
        <taxon>Dikarya</taxon>
        <taxon>Basidiomycota</taxon>
        <taxon>Ustilaginomycotina</taxon>
        <taxon>Ustilaginomycetes</taxon>
        <taxon>Violaceomycetales</taxon>
        <taxon>Violaceomycetaceae</taxon>
        <taxon>Violaceomyces</taxon>
    </lineage>
</organism>